<organism evidence="1 2">
    <name type="scientific">Rhypophila decipiens</name>
    <dbReference type="NCBI Taxonomy" id="261697"/>
    <lineage>
        <taxon>Eukaryota</taxon>
        <taxon>Fungi</taxon>
        <taxon>Dikarya</taxon>
        <taxon>Ascomycota</taxon>
        <taxon>Pezizomycotina</taxon>
        <taxon>Sordariomycetes</taxon>
        <taxon>Sordariomycetidae</taxon>
        <taxon>Sordariales</taxon>
        <taxon>Naviculisporaceae</taxon>
        <taxon>Rhypophila</taxon>
    </lineage>
</organism>
<keyword evidence="2" id="KW-1185">Reference proteome</keyword>
<dbReference type="EMBL" id="MU858046">
    <property type="protein sequence ID" value="KAK4219805.1"/>
    <property type="molecule type" value="Genomic_DNA"/>
</dbReference>
<gene>
    <name evidence="1" type="ORF">QBC37DRAFT_452636</name>
</gene>
<dbReference type="Proteomes" id="UP001301769">
    <property type="component" value="Unassembled WGS sequence"/>
</dbReference>
<comment type="caution">
    <text evidence="1">The sequence shown here is derived from an EMBL/GenBank/DDBJ whole genome shotgun (WGS) entry which is preliminary data.</text>
</comment>
<proteinExistence type="predicted"/>
<protein>
    <submittedName>
        <fullName evidence="1">Uncharacterized protein</fullName>
    </submittedName>
</protein>
<name>A0AAN7BFS6_9PEZI</name>
<evidence type="ECO:0000313" key="1">
    <source>
        <dbReference type="EMBL" id="KAK4219805.1"/>
    </source>
</evidence>
<reference evidence="1" key="2">
    <citation type="submission" date="2023-05" db="EMBL/GenBank/DDBJ databases">
        <authorList>
            <consortium name="Lawrence Berkeley National Laboratory"/>
            <person name="Steindorff A."/>
            <person name="Hensen N."/>
            <person name="Bonometti L."/>
            <person name="Westerberg I."/>
            <person name="Brannstrom I.O."/>
            <person name="Guillou S."/>
            <person name="Cros-Aarteil S."/>
            <person name="Calhoun S."/>
            <person name="Haridas S."/>
            <person name="Kuo A."/>
            <person name="Mondo S."/>
            <person name="Pangilinan J."/>
            <person name="Riley R."/>
            <person name="Labutti K."/>
            <person name="Andreopoulos B."/>
            <person name="Lipzen A."/>
            <person name="Chen C."/>
            <person name="Yanf M."/>
            <person name="Daum C."/>
            <person name="Ng V."/>
            <person name="Clum A."/>
            <person name="Ohm R."/>
            <person name="Martin F."/>
            <person name="Silar P."/>
            <person name="Natvig D."/>
            <person name="Lalanne C."/>
            <person name="Gautier V."/>
            <person name="Ament-Velasquez S.L."/>
            <person name="Kruys A."/>
            <person name="Hutchinson M.I."/>
            <person name="Powell A.J."/>
            <person name="Barry K."/>
            <person name="Miller A.N."/>
            <person name="Grigoriev I.V."/>
            <person name="Debuchy R."/>
            <person name="Gladieux P."/>
            <person name="Thoren M.H."/>
            <person name="Johannesson H."/>
        </authorList>
    </citation>
    <scope>NUCLEOTIDE SEQUENCE</scope>
    <source>
        <strain evidence="1">PSN293</strain>
    </source>
</reference>
<reference evidence="1" key="1">
    <citation type="journal article" date="2023" name="Mol. Phylogenet. Evol.">
        <title>Genome-scale phylogeny and comparative genomics of the fungal order Sordariales.</title>
        <authorList>
            <person name="Hensen N."/>
            <person name="Bonometti L."/>
            <person name="Westerberg I."/>
            <person name="Brannstrom I.O."/>
            <person name="Guillou S."/>
            <person name="Cros-Aarteil S."/>
            <person name="Calhoun S."/>
            <person name="Haridas S."/>
            <person name="Kuo A."/>
            <person name="Mondo S."/>
            <person name="Pangilinan J."/>
            <person name="Riley R."/>
            <person name="LaButti K."/>
            <person name="Andreopoulos B."/>
            <person name="Lipzen A."/>
            <person name="Chen C."/>
            <person name="Yan M."/>
            <person name="Daum C."/>
            <person name="Ng V."/>
            <person name="Clum A."/>
            <person name="Steindorff A."/>
            <person name="Ohm R.A."/>
            <person name="Martin F."/>
            <person name="Silar P."/>
            <person name="Natvig D.O."/>
            <person name="Lalanne C."/>
            <person name="Gautier V."/>
            <person name="Ament-Velasquez S.L."/>
            <person name="Kruys A."/>
            <person name="Hutchinson M.I."/>
            <person name="Powell A.J."/>
            <person name="Barry K."/>
            <person name="Miller A.N."/>
            <person name="Grigoriev I.V."/>
            <person name="Debuchy R."/>
            <person name="Gladieux P."/>
            <person name="Hiltunen Thoren M."/>
            <person name="Johannesson H."/>
        </authorList>
    </citation>
    <scope>NUCLEOTIDE SEQUENCE</scope>
    <source>
        <strain evidence="1">PSN293</strain>
    </source>
</reference>
<accession>A0AAN7BFS6</accession>
<evidence type="ECO:0000313" key="2">
    <source>
        <dbReference type="Proteomes" id="UP001301769"/>
    </source>
</evidence>
<sequence length="229" mass="25506">MFPWLTLMPLGEKGKYKFSSNRDKSETVVASGPQMASIKAGWPDKNGLLYLQSTGKEQYKPRALIDNSNQAVGCSIMTTDKTSVNMINTRRCRLRQWTKTEEGFIHEEPLSAIYSEKIGLRAAVVKVRVWVMEPDLAPSHHRRAKAANALTGSIKSWEAQQLIAQAPFLGLCIRSDMLIWPCQQAESPQLDNIEMSLAILNHHVLDTLKTLDLHAVVRLGATSQPVPAT</sequence>
<dbReference type="AlphaFoldDB" id="A0AAN7BFS6"/>